<dbReference type="PANTHER" id="PTHR47829">
    <property type="entry name" value="HYDROLASE, PUTATIVE (AFU_ORTHOLOGUE AFUA_1G12880)-RELATED"/>
    <property type="match status" value="1"/>
</dbReference>
<dbReference type="Pfam" id="PF01636">
    <property type="entry name" value="APH"/>
    <property type="match status" value="1"/>
</dbReference>
<dbReference type="Proteomes" id="UP001329151">
    <property type="component" value="Chromosome"/>
</dbReference>
<dbReference type="KEGG" id="lto:RGQ30_29990"/>
<protein>
    <submittedName>
        <fullName evidence="2">Phosphotransferase family protein</fullName>
    </submittedName>
</protein>
<sequence length="361" mass="41832">MVDAVKQVIDSGSAVRKGEELDTQAVTAWLRTQGLALSDTPELTQFSGGASNWTYRLKYPEADLILRRPPKGTKAKGAHDMGREYRIQSLLKPVYPHVPRMVGHCADESVIGSEFYVMERIEGIIPRKHMPRGMALSKDEARELSTNFLDRLIELHQIDIYSSGLDVLSKGSGYTRRQLDGWNQRYDKVRTWNVSSFNSVRKWLDANCPDDVKLCMIHNDWRLDNVVLNPNNPTEIIGTLDWELSTVGDPLMDLGSVITYWVQGDDNFFMKMLQRQPSSLPGMLTRKEMVKYYLEKTGLHTDNWTFYEVFGLFRIAVIAQQIYYRYYYRQTRNPAFKNFWIMVNYVNWRCKSLIKQSGRQG</sequence>
<dbReference type="CDD" id="cd05154">
    <property type="entry name" value="ACAD10_11_N-like"/>
    <property type="match status" value="1"/>
</dbReference>
<feature type="domain" description="Aminoglycoside phosphotransferase" evidence="1">
    <location>
        <begin position="43"/>
        <end position="278"/>
    </location>
</feature>
<keyword evidence="3" id="KW-1185">Reference proteome</keyword>
<organism evidence="2 3">
    <name type="scientific">Limnobacter thiooxidans</name>
    <dbReference type="NCBI Taxonomy" id="131080"/>
    <lineage>
        <taxon>Bacteria</taxon>
        <taxon>Pseudomonadati</taxon>
        <taxon>Pseudomonadota</taxon>
        <taxon>Betaproteobacteria</taxon>
        <taxon>Burkholderiales</taxon>
        <taxon>Burkholderiaceae</taxon>
        <taxon>Limnobacter</taxon>
    </lineage>
</organism>
<gene>
    <name evidence="2" type="ORF">RGQ30_29990</name>
</gene>
<dbReference type="InterPro" id="IPR041726">
    <property type="entry name" value="ACAD10_11_N"/>
</dbReference>
<evidence type="ECO:0000313" key="3">
    <source>
        <dbReference type="Proteomes" id="UP001329151"/>
    </source>
</evidence>
<dbReference type="PANTHER" id="PTHR47829:SF1">
    <property type="entry name" value="HAD FAMILY PHOSPHATASE"/>
    <property type="match status" value="1"/>
</dbReference>
<dbReference type="InterPro" id="IPR002575">
    <property type="entry name" value="Aminoglycoside_PTrfase"/>
</dbReference>
<dbReference type="Gene3D" id="3.90.1200.10">
    <property type="match status" value="1"/>
</dbReference>
<dbReference type="RefSeq" id="WP_130557431.1">
    <property type="nucleotide sequence ID" value="NZ_AP028947.1"/>
</dbReference>
<dbReference type="InterPro" id="IPR011009">
    <property type="entry name" value="Kinase-like_dom_sf"/>
</dbReference>
<evidence type="ECO:0000313" key="2">
    <source>
        <dbReference type="EMBL" id="BET27498.1"/>
    </source>
</evidence>
<dbReference type="EMBL" id="AP028947">
    <property type="protein sequence ID" value="BET27498.1"/>
    <property type="molecule type" value="Genomic_DNA"/>
</dbReference>
<reference evidence="2 3" key="1">
    <citation type="submission" date="2023-10" db="EMBL/GenBank/DDBJ databases">
        <title>Complete Genome Sequence of Limnobacter thiooxidans CS-K2T, Isolated from freshwater lake sediments in Bavaria, Germany.</title>
        <authorList>
            <person name="Naruki M."/>
            <person name="Watanabe A."/>
            <person name="Warashina T."/>
            <person name="Morita T."/>
            <person name="Arakawa K."/>
        </authorList>
    </citation>
    <scope>NUCLEOTIDE SEQUENCE [LARGE SCALE GENOMIC DNA]</scope>
    <source>
        <strain evidence="2 3">CS-K2</strain>
    </source>
</reference>
<name>A0AA86J1U8_9BURK</name>
<proteinExistence type="predicted"/>
<accession>A0AA86J1U8</accession>
<dbReference type="InterPro" id="IPR052898">
    <property type="entry name" value="ACAD10-like"/>
</dbReference>
<dbReference type="Gene3D" id="3.30.200.20">
    <property type="entry name" value="Phosphorylase Kinase, domain 1"/>
    <property type="match status" value="1"/>
</dbReference>
<dbReference type="AlphaFoldDB" id="A0AA86J1U8"/>
<evidence type="ECO:0000259" key="1">
    <source>
        <dbReference type="Pfam" id="PF01636"/>
    </source>
</evidence>
<dbReference type="SUPFAM" id="SSF56112">
    <property type="entry name" value="Protein kinase-like (PK-like)"/>
    <property type="match status" value="1"/>
</dbReference>